<dbReference type="Gene3D" id="3.90.45.10">
    <property type="entry name" value="Peptide deformylase"/>
    <property type="match status" value="1"/>
</dbReference>
<accession>A0A3E3DWZ3</accession>
<keyword evidence="3" id="KW-0479">Metal-binding</keyword>
<dbReference type="EC" id="3.5.1.88" evidence="3"/>
<dbReference type="PANTHER" id="PTHR10458:SF22">
    <property type="entry name" value="PEPTIDE DEFORMYLASE"/>
    <property type="match status" value="1"/>
</dbReference>
<evidence type="ECO:0000256" key="3">
    <source>
        <dbReference type="HAMAP-Rule" id="MF_00163"/>
    </source>
</evidence>
<evidence type="ECO:0000313" key="5">
    <source>
        <dbReference type="Proteomes" id="UP000261212"/>
    </source>
</evidence>
<reference evidence="4 5" key="1">
    <citation type="submission" date="2018-08" db="EMBL/GenBank/DDBJ databases">
        <title>A genome reference for cultivated species of the human gut microbiota.</title>
        <authorList>
            <person name="Zou Y."/>
            <person name="Xue W."/>
            <person name="Luo G."/>
        </authorList>
    </citation>
    <scope>NUCLEOTIDE SEQUENCE [LARGE SCALE GENOMIC DNA]</scope>
    <source>
        <strain evidence="4 5">AM25-6</strain>
    </source>
</reference>
<dbReference type="RefSeq" id="WP_117532407.1">
    <property type="nucleotide sequence ID" value="NZ_QUSM01000004.1"/>
</dbReference>
<feature type="binding site" evidence="3">
    <location>
        <position position="89"/>
    </location>
    <ligand>
        <name>Fe cation</name>
        <dbReference type="ChEBI" id="CHEBI:24875"/>
    </ligand>
</feature>
<comment type="catalytic activity">
    <reaction evidence="3">
        <text>N-terminal N-formyl-L-methionyl-[peptide] + H2O = N-terminal L-methionyl-[peptide] + formate</text>
        <dbReference type="Rhea" id="RHEA:24420"/>
        <dbReference type="Rhea" id="RHEA-COMP:10639"/>
        <dbReference type="Rhea" id="RHEA-COMP:10640"/>
        <dbReference type="ChEBI" id="CHEBI:15377"/>
        <dbReference type="ChEBI" id="CHEBI:15740"/>
        <dbReference type="ChEBI" id="CHEBI:49298"/>
        <dbReference type="ChEBI" id="CHEBI:64731"/>
        <dbReference type="EC" id="3.5.1.88"/>
    </reaction>
</comment>
<dbReference type="CDD" id="cd00487">
    <property type="entry name" value="Pep_deformylase"/>
    <property type="match status" value="1"/>
</dbReference>
<keyword evidence="2 3" id="KW-0408">Iron</keyword>
<comment type="function">
    <text evidence="3">Removes the formyl group from the N-terminal Met of newly synthesized proteins. Requires at least a dipeptide for an efficient rate of reaction. N-terminal L-methionine is a prerequisite for activity but the enzyme has broad specificity at other positions.</text>
</comment>
<dbReference type="PRINTS" id="PR01576">
    <property type="entry name" value="PDEFORMYLASE"/>
</dbReference>
<dbReference type="GO" id="GO:0042586">
    <property type="term" value="F:peptide deformylase activity"/>
    <property type="evidence" value="ECO:0007669"/>
    <property type="project" value="UniProtKB-UniRule"/>
</dbReference>
<dbReference type="PIRSF" id="PIRSF004749">
    <property type="entry name" value="Pep_def"/>
    <property type="match status" value="1"/>
</dbReference>
<comment type="similarity">
    <text evidence="1 3">Belongs to the polypeptide deformylase family.</text>
</comment>
<dbReference type="GO" id="GO:0046872">
    <property type="term" value="F:metal ion binding"/>
    <property type="evidence" value="ECO:0007669"/>
    <property type="project" value="UniProtKB-KW"/>
</dbReference>
<dbReference type="InterPro" id="IPR023635">
    <property type="entry name" value="Peptide_deformylase"/>
</dbReference>
<dbReference type="GO" id="GO:0006412">
    <property type="term" value="P:translation"/>
    <property type="evidence" value="ECO:0007669"/>
    <property type="project" value="UniProtKB-UniRule"/>
</dbReference>
<comment type="cofactor">
    <cofactor evidence="3">
        <name>Fe(2+)</name>
        <dbReference type="ChEBI" id="CHEBI:29033"/>
    </cofactor>
    <text evidence="3">Binds 1 Fe(2+) ion.</text>
</comment>
<evidence type="ECO:0000256" key="2">
    <source>
        <dbReference type="ARBA" id="ARBA00023004"/>
    </source>
</evidence>
<dbReference type="SUPFAM" id="SSF56420">
    <property type="entry name" value="Peptide deformylase"/>
    <property type="match status" value="1"/>
</dbReference>
<dbReference type="EMBL" id="QUSM01000004">
    <property type="protein sequence ID" value="RGD73787.1"/>
    <property type="molecule type" value="Genomic_DNA"/>
</dbReference>
<dbReference type="NCBIfam" id="TIGR00079">
    <property type="entry name" value="pept_deformyl"/>
    <property type="match status" value="1"/>
</dbReference>
<feature type="binding site" evidence="3">
    <location>
        <position position="132"/>
    </location>
    <ligand>
        <name>Fe cation</name>
        <dbReference type="ChEBI" id="CHEBI:24875"/>
    </ligand>
</feature>
<feature type="binding site" evidence="3">
    <location>
        <position position="136"/>
    </location>
    <ligand>
        <name>Fe cation</name>
        <dbReference type="ChEBI" id="CHEBI:24875"/>
    </ligand>
</feature>
<feature type="active site" evidence="3">
    <location>
        <position position="133"/>
    </location>
</feature>
<proteinExistence type="inferred from homology"/>
<evidence type="ECO:0000256" key="1">
    <source>
        <dbReference type="ARBA" id="ARBA00010759"/>
    </source>
</evidence>
<dbReference type="PANTHER" id="PTHR10458">
    <property type="entry name" value="PEPTIDE DEFORMYLASE"/>
    <property type="match status" value="1"/>
</dbReference>
<organism evidence="4 5">
    <name type="scientific">Anaerofustis stercorihominis</name>
    <dbReference type="NCBI Taxonomy" id="214853"/>
    <lineage>
        <taxon>Bacteria</taxon>
        <taxon>Bacillati</taxon>
        <taxon>Bacillota</taxon>
        <taxon>Clostridia</taxon>
        <taxon>Eubacteriales</taxon>
        <taxon>Eubacteriaceae</taxon>
        <taxon>Anaerofustis</taxon>
    </lineage>
</organism>
<dbReference type="InterPro" id="IPR036821">
    <property type="entry name" value="Peptide_deformylase_sf"/>
</dbReference>
<keyword evidence="3 4" id="KW-0378">Hydrolase</keyword>
<name>A0A3E3DWZ3_9FIRM</name>
<dbReference type="NCBIfam" id="NF001159">
    <property type="entry name" value="PRK00150.1-3"/>
    <property type="match status" value="1"/>
</dbReference>
<comment type="caution">
    <text evidence="4">The sequence shown here is derived from an EMBL/GenBank/DDBJ whole genome shotgun (WGS) entry which is preliminary data.</text>
</comment>
<gene>
    <name evidence="3 4" type="primary">def</name>
    <name evidence="4" type="ORF">DW687_08370</name>
</gene>
<dbReference type="Proteomes" id="UP000261212">
    <property type="component" value="Unassembled WGS sequence"/>
</dbReference>
<dbReference type="Pfam" id="PF01327">
    <property type="entry name" value="Pep_deformylase"/>
    <property type="match status" value="1"/>
</dbReference>
<evidence type="ECO:0000313" key="4">
    <source>
        <dbReference type="EMBL" id="RGD73787.1"/>
    </source>
</evidence>
<protein>
    <recommendedName>
        <fullName evidence="3">Peptide deformylase</fullName>
        <shortName evidence="3">PDF</shortName>
        <ecNumber evidence="3">3.5.1.88</ecNumber>
    </recommendedName>
    <alternativeName>
        <fullName evidence="3">Polypeptide deformylase</fullName>
    </alternativeName>
</protein>
<dbReference type="AlphaFoldDB" id="A0A3E3DWZ3"/>
<dbReference type="HAMAP" id="MF_00163">
    <property type="entry name" value="Pep_deformylase"/>
    <property type="match status" value="1"/>
</dbReference>
<sequence>MALRTIRITGDEILRKTSKEVKKITPRTLELIDDMFETMYDAQGVGLAAVQVGVLRRIVTIDVGDGPVVLINPEIIYKSEEEYLEAEGCLSVPGEQGYTYRPEEVSVKALDRDGNERIIESKDRFFSKAICHELEHLDGILYTDKTVTPTKEQIDEMIKQRELEQKQMEEDEEL</sequence>
<keyword evidence="3" id="KW-0648">Protein biosynthesis</keyword>